<gene>
    <name evidence="1" type="ORF">EOT05_04285</name>
</gene>
<organism evidence="1 2">
    <name type="scientific">Candidatus Microsaccharimonas sossegonensis</name>
    <dbReference type="NCBI Taxonomy" id="2506948"/>
    <lineage>
        <taxon>Bacteria</taxon>
        <taxon>Candidatus Saccharimonadota</taxon>
        <taxon>Candidatus Saccharimonadia</taxon>
        <taxon>Candidatus Saccharimonadales</taxon>
        <taxon>Candidatus Saccharimonadaceae</taxon>
        <taxon>Candidatus Microsaccharimonas</taxon>
    </lineage>
</organism>
<dbReference type="EMBL" id="SCKX01000002">
    <property type="protein sequence ID" value="RWZ78059.1"/>
    <property type="molecule type" value="Genomic_DNA"/>
</dbReference>
<dbReference type="AlphaFoldDB" id="A0A4Q0AGJ2"/>
<accession>A0A4Q0AGJ2</accession>
<dbReference type="Proteomes" id="UP000289257">
    <property type="component" value="Unassembled WGS sequence"/>
</dbReference>
<dbReference type="PANTHER" id="PTHR39166">
    <property type="entry name" value="BLL1166 PROTEIN"/>
    <property type="match status" value="1"/>
</dbReference>
<dbReference type="Pfam" id="PF06042">
    <property type="entry name" value="NTP_transf_6"/>
    <property type="match status" value="1"/>
</dbReference>
<dbReference type="InterPro" id="IPR009267">
    <property type="entry name" value="NTP_transf_6"/>
</dbReference>
<dbReference type="GO" id="GO:0016740">
    <property type="term" value="F:transferase activity"/>
    <property type="evidence" value="ECO:0007669"/>
    <property type="project" value="UniProtKB-KW"/>
</dbReference>
<sequence>MREMNIKSEKDITRLIESDGWMMNVLWAAKTLNLDDWWIGAGFLRDKVWDSVSNIAHRPTRDVDLVYFNLKNTRPEADWQYDEYMKKEYPFAEWEVRNQARMHYVNGFEPYASTAEGISNWIETATCVGVRLKDKRLEYLFCYGIQDLIGLVARPVPRFQTTGLMPIFYERIKKKQWRRKWPNLIVLEK</sequence>
<proteinExistence type="predicted"/>
<reference evidence="1" key="1">
    <citation type="submission" date="2019-01" db="EMBL/GenBank/DDBJ databases">
        <title>Genomic signatures and co-occurrence patterns of the ultra-small Saccharimodia (Patescibacteria phylum) suggest a symbiotic lifestyle.</title>
        <authorList>
            <person name="Lemos L."/>
            <person name="Medeiros J."/>
            <person name="Andreote F."/>
            <person name="Fernandes G."/>
            <person name="Varani A."/>
            <person name="Oliveira G."/>
            <person name="Pylro V."/>
        </authorList>
    </citation>
    <scope>NUCLEOTIDE SEQUENCE [LARGE SCALE GENOMIC DNA]</scope>
    <source>
        <strain evidence="1">AMD02</strain>
    </source>
</reference>
<protein>
    <submittedName>
        <fullName evidence="1">Nucleotidyltransferase family protein</fullName>
    </submittedName>
</protein>
<evidence type="ECO:0000313" key="1">
    <source>
        <dbReference type="EMBL" id="RWZ78059.1"/>
    </source>
</evidence>
<keyword evidence="2" id="KW-1185">Reference proteome</keyword>
<comment type="caution">
    <text evidence="1">The sequence shown here is derived from an EMBL/GenBank/DDBJ whole genome shotgun (WGS) entry which is preliminary data.</text>
</comment>
<dbReference type="PANTHER" id="PTHR39166:SF1">
    <property type="entry name" value="BLL1166 PROTEIN"/>
    <property type="match status" value="1"/>
</dbReference>
<name>A0A4Q0AGJ2_9BACT</name>
<evidence type="ECO:0000313" key="2">
    <source>
        <dbReference type="Proteomes" id="UP000289257"/>
    </source>
</evidence>